<dbReference type="EMBL" id="SMKZ01000003">
    <property type="protein sequence ID" value="TDE14276.1"/>
    <property type="molecule type" value="Genomic_DNA"/>
</dbReference>
<gene>
    <name evidence="4" type="ORF">E1269_03730</name>
</gene>
<evidence type="ECO:0000313" key="5">
    <source>
        <dbReference type="Proteomes" id="UP000294739"/>
    </source>
</evidence>
<dbReference type="Gene3D" id="2.60.120.560">
    <property type="entry name" value="Exo-inulinase, domain 1"/>
    <property type="match status" value="1"/>
</dbReference>
<evidence type="ECO:0000256" key="1">
    <source>
        <dbReference type="ARBA" id="ARBA00022729"/>
    </source>
</evidence>
<dbReference type="SUPFAM" id="SSF49899">
    <property type="entry name" value="Concanavalin A-like lectins/glucanases"/>
    <property type="match status" value="2"/>
</dbReference>
<dbReference type="SMART" id="SM00560">
    <property type="entry name" value="LamGL"/>
    <property type="match status" value="1"/>
</dbReference>
<sequence length="1159" mass="126152">MELRIRFRDQRRVVQTAGDRPTPANEVEVQLTTSGIPRRRFLELSGGVALAPALLNGLGAPASASAETMSGPPGVGQDVPPAWTCDLTRRWLHVEPRVAMPGLVAAWPCDEGSGYAFRDVTGNGHTLYVIGSRWNTSDSGLISSFRRQGRRGGGVHLDGTRWLQAQHTPALDAGGALTVSVWVRPAELPEAEVSLLALPGQWSVGLTAAGAIRWTVVGTDGNPRTAQSPDQAVVAGRWAHVAATANAHSGRLIVFVHGSRVRVVDVPAFTPAGTGDDLMVGEGLVGDVDEPALFDRALGAVAVEQLYLVGVPQLYTQTRETIDAKRSEWTRFKGSEPIPHPVDTDTVFSARFDGSAVSDQGAEPVRGTASFRPGRFGAALAGSDDGIGYASPLAGSDGTFEAWYVPTGGNRGGELFRAAGAHGWLSLSLVADRWRADLGTGEVTTHTVTGPAQRLVTSTLEHVAVAWGDSGGDRLLTLHLNGVDVASVRIGSADTRFDRSITIGGTAGCVVDDVHISDRARGWGEVCPRGHASTDAAGLDLRDGFGRPDGTIPLWWRPGGSEPLWTQATRDWEDVAATQDDPHRHRALYCPADATLHTVFHPDMYGVASSIEAGLAFGVVADGWAGVFVQATEPTGALSGYAFTINPGTDELRLARYADGEIAEHKTLDYDFEFRPEATYTLTLTSAGDGVLRGFVDGHNLISMRTGDQPLTRGHAGLLAHGVATYFDDVHFTALTPAAAESREIQARVLTFGDRVAYDDLSAQPFRWHKRHGLVPWRYQTKNPEPPGLLVGAYTDDPPRPIPAAFWRSGDSANSDLNQIDGRILYFMRGGGERGDWSYGGRIGVLDTTVDQFDGIHFNDRNRDISDLESGTFLQGNFDPHYPDLQDRFPRFNLNPALAVYAGDGRMLVFVHEMRPNDPDFSTRYRVIGYGYYDVRADDWIDHTCRHVPWSSMDPTDPDAQRTGILGGPEVVGLRDPDTDEYRIVLYYQSTNADGHQAMTTVGMVIDADGVPQLDPERPAVTSLTRTGTDANGRERATKAMYGFMVLFDNGIYYNDYCEGPQVPDWPTHFPLCAALDPYAGPWVRNEDTNHDDATYFRRGTEFEPDNAAIWQAAKFKHRGRYYTYYETIHAIENVDAPYQHYDHRHVGSRVGYATAMGT</sequence>
<reference evidence="4 5" key="1">
    <citation type="submission" date="2019-03" db="EMBL/GenBank/DDBJ databases">
        <title>Draft genome sequences of novel Actinobacteria.</title>
        <authorList>
            <person name="Sahin N."/>
            <person name="Ay H."/>
            <person name="Saygin H."/>
        </authorList>
    </citation>
    <scope>NUCLEOTIDE SEQUENCE [LARGE SCALE GENOMIC DNA]</scope>
    <source>
        <strain evidence="4 5">5K138</strain>
    </source>
</reference>
<dbReference type="Pfam" id="PF13385">
    <property type="entry name" value="Laminin_G_3"/>
    <property type="match status" value="2"/>
</dbReference>
<dbReference type="InterPro" id="IPR006558">
    <property type="entry name" value="LamG-like"/>
</dbReference>
<keyword evidence="1" id="KW-0732">Signal</keyword>
<keyword evidence="2" id="KW-1015">Disulfide bond</keyword>
<keyword evidence="5" id="KW-1185">Reference proteome</keyword>
<dbReference type="OrthoDB" id="176279at2"/>
<comment type="caution">
    <text evidence="4">The sequence shown here is derived from an EMBL/GenBank/DDBJ whole genome shotgun (WGS) entry which is preliminary data.</text>
</comment>
<proteinExistence type="predicted"/>
<dbReference type="PROSITE" id="PS51318">
    <property type="entry name" value="TAT"/>
    <property type="match status" value="1"/>
</dbReference>
<evidence type="ECO:0000313" key="4">
    <source>
        <dbReference type="EMBL" id="TDE14276.1"/>
    </source>
</evidence>
<dbReference type="Gene3D" id="2.60.120.200">
    <property type="match status" value="2"/>
</dbReference>
<accession>A0A4R5DJI2</accession>
<evidence type="ECO:0000256" key="2">
    <source>
        <dbReference type="ARBA" id="ARBA00023157"/>
    </source>
</evidence>
<organism evidence="4 5">
    <name type="scientific">Jiangella asiatica</name>
    <dbReference type="NCBI Taxonomy" id="2530372"/>
    <lineage>
        <taxon>Bacteria</taxon>
        <taxon>Bacillati</taxon>
        <taxon>Actinomycetota</taxon>
        <taxon>Actinomycetes</taxon>
        <taxon>Jiangellales</taxon>
        <taxon>Jiangellaceae</taxon>
        <taxon>Jiangella</taxon>
    </lineage>
</organism>
<dbReference type="InterPro" id="IPR006311">
    <property type="entry name" value="TAT_signal"/>
</dbReference>
<protein>
    <recommendedName>
        <fullName evidence="3">LamG-like jellyroll fold domain-containing protein</fullName>
    </recommendedName>
</protein>
<dbReference type="Proteomes" id="UP000294739">
    <property type="component" value="Unassembled WGS sequence"/>
</dbReference>
<dbReference type="AlphaFoldDB" id="A0A4R5DJI2"/>
<feature type="domain" description="LamG-like jellyroll fold" evidence="3">
    <location>
        <begin position="175"/>
        <end position="301"/>
    </location>
</feature>
<name>A0A4R5DJI2_9ACTN</name>
<dbReference type="InterPro" id="IPR013320">
    <property type="entry name" value="ConA-like_dom_sf"/>
</dbReference>
<evidence type="ECO:0000259" key="3">
    <source>
        <dbReference type="SMART" id="SM00560"/>
    </source>
</evidence>
<dbReference type="InParanoid" id="A0A4R5DJI2"/>